<dbReference type="EMBL" id="MHIA01000033">
    <property type="protein sequence ID" value="OGY41117.1"/>
    <property type="molecule type" value="Genomic_DNA"/>
</dbReference>
<reference evidence="1 2" key="1">
    <citation type="journal article" date="2016" name="Nat. Commun.">
        <title>Thousands of microbial genomes shed light on interconnected biogeochemical processes in an aquifer system.</title>
        <authorList>
            <person name="Anantharaman K."/>
            <person name="Brown C.T."/>
            <person name="Hug L.A."/>
            <person name="Sharon I."/>
            <person name="Castelle C.J."/>
            <person name="Probst A.J."/>
            <person name="Thomas B.C."/>
            <person name="Singh A."/>
            <person name="Wilkins M.J."/>
            <person name="Karaoz U."/>
            <person name="Brodie E.L."/>
            <person name="Williams K.H."/>
            <person name="Hubbard S.S."/>
            <person name="Banfield J.F."/>
        </authorList>
    </citation>
    <scope>NUCLEOTIDE SEQUENCE [LARGE SCALE GENOMIC DNA]</scope>
</reference>
<proteinExistence type="predicted"/>
<gene>
    <name evidence="1" type="ORF">A2Y67_00710</name>
</gene>
<dbReference type="Proteomes" id="UP000176260">
    <property type="component" value="Unassembled WGS sequence"/>
</dbReference>
<name>A0A1G1XP40_9BACT</name>
<sequence length="125" mass="13876">MDACKGMLPLGWPENEMYRFNTLMGMQLWNAIIDAGHDPEKLVAKFQEIGDGTLAVGFYKDETDDFKQPIKGLGFIVPMGFWYTTDDRMPLNWIGAKPPAGYGPPGIGKPIDPSYYEIVKGSGNL</sequence>
<comment type="caution">
    <text evidence="1">The sequence shown here is derived from an EMBL/GenBank/DDBJ whole genome shotgun (WGS) entry which is preliminary data.</text>
</comment>
<organism evidence="1 2">
    <name type="scientific">Candidatus Buchananbacteria bacterium RBG_13_39_9</name>
    <dbReference type="NCBI Taxonomy" id="1797531"/>
    <lineage>
        <taxon>Bacteria</taxon>
        <taxon>Candidatus Buchananiibacteriota</taxon>
    </lineage>
</organism>
<protein>
    <submittedName>
        <fullName evidence="1">Uncharacterized protein</fullName>
    </submittedName>
</protein>
<dbReference type="AlphaFoldDB" id="A0A1G1XP40"/>
<evidence type="ECO:0000313" key="1">
    <source>
        <dbReference type="EMBL" id="OGY41117.1"/>
    </source>
</evidence>
<evidence type="ECO:0000313" key="2">
    <source>
        <dbReference type="Proteomes" id="UP000176260"/>
    </source>
</evidence>
<accession>A0A1G1XP40</accession>